<name>W8TEI2_PEPAC</name>
<dbReference type="EC" id="3.2.1.1" evidence="5"/>
<keyword evidence="2 5" id="KW-0378">Hydrolase</keyword>
<dbReference type="Gene3D" id="2.60.40.10">
    <property type="entry name" value="Immunoglobulins"/>
    <property type="match status" value="1"/>
</dbReference>
<gene>
    <name evidence="5" type="primary">apu</name>
    <name evidence="5" type="ORF">EAL2_c09190</name>
</gene>
<dbReference type="CDD" id="cd02857">
    <property type="entry name" value="E_set_CDase_PDE_N"/>
    <property type="match status" value="1"/>
</dbReference>
<evidence type="ECO:0000256" key="1">
    <source>
        <dbReference type="ARBA" id="ARBA00008061"/>
    </source>
</evidence>
<dbReference type="InterPro" id="IPR006047">
    <property type="entry name" value="GH13_cat_dom"/>
</dbReference>
<dbReference type="SUPFAM" id="SSF51445">
    <property type="entry name" value="(Trans)glycosidases"/>
    <property type="match status" value="1"/>
</dbReference>
<evidence type="ECO:0000259" key="4">
    <source>
        <dbReference type="SMART" id="SM00642"/>
    </source>
</evidence>
<keyword evidence="6" id="KW-1185">Reference proteome</keyword>
<dbReference type="SUPFAM" id="SSF81296">
    <property type="entry name" value="E set domains"/>
    <property type="match status" value="1"/>
</dbReference>
<evidence type="ECO:0000313" key="5">
    <source>
        <dbReference type="EMBL" id="AHM56218.1"/>
    </source>
</evidence>
<dbReference type="GO" id="GO:0005975">
    <property type="term" value="P:carbohydrate metabolic process"/>
    <property type="evidence" value="ECO:0007669"/>
    <property type="project" value="InterPro"/>
</dbReference>
<sequence length="659" mass="75959">MGMANIFHDSHDLYFKNPFGAMSCGQSATLRIAMGTEEEVKNVWVLLHEEGVLGVPDEIAMTRENQKSGLSIFSARINIPYKTGILWYHFKIEALSGVFYYGNNSHQTGGVGQTYILQPKPYQITVYSKELDTPSWFRQTVVYQIFPDRFFNGNDGRKIYGRKIYNKKKNSFIYSQWDDTPVYVKDDNGELLKWDFFGGNLKGIIRKLDYLKKLGVGCIYLNPIFESPSNHRYDVSDYKKVDGMLGDDDVFRKLVTEAQKRGISIVVDGVFSHTGSDSIYFNRYGNYAELGAYQSKDSIYYRWYKFESHPDEYKSWWGIKSLPEVNELDETYTDYIISGDDSVLRHWMSMGIKGWRLDVADELPDEFIERFRESLKKIDEEAVLIGEVWEDASNKISYEKRRNYLLGKGLDSVTNYPFRRIMLDFMFGEKGSRETTQMLMSLYENYPAKAFYSNLNLIGSHDVSRILTLLGGAPESKDMDMTQKYRYKLDVNMRQLGLKRLKLLSLVQMTYPGVPCIYYADEAGMEGYEDPFNRATYPWGGEDQGLLAWYRHFIRLRNENDAFKVGHWSPLELPEDVFGFTRSTPGGRGIFGEKATEQFFVVIINRSPANIADFEIKLAGCKSTAFEEIHTGEELACSAGILKMSLEGYSAKIFKKKDY</sequence>
<protein>
    <submittedName>
        <fullName evidence="5">Amylopullulanase Apu</fullName>
        <ecNumber evidence="5">3.2.1.1</ecNumber>
        <ecNumber evidence="5">3.2.1.41</ecNumber>
    </submittedName>
</protein>
<dbReference type="PANTHER" id="PTHR10357">
    <property type="entry name" value="ALPHA-AMYLASE FAMILY MEMBER"/>
    <property type="match status" value="1"/>
</dbReference>
<dbReference type="Proteomes" id="UP000019591">
    <property type="component" value="Chromosome"/>
</dbReference>
<dbReference type="Gene3D" id="3.90.400.10">
    <property type="entry name" value="Oligo-1,6-glucosidase, Domain 2"/>
    <property type="match status" value="1"/>
</dbReference>
<dbReference type="EMBL" id="CP007452">
    <property type="protein sequence ID" value="AHM56218.1"/>
    <property type="molecule type" value="Genomic_DNA"/>
</dbReference>
<dbReference type="eggNOG" id="COG0366">
    <property type="taxonomic scope" value="Bacteria"/>
</dbReference>
<dbReference type="STRING" id="1286171.EAL2_c09190"/>
<dbReference type="KEGG" id="eac:EAL2_c09190"/>
<dbReference type="PATRIC" id="fig|1286171.3.peg.868"/>
<evidence type="ECO:0000313" key="6">
    <source>
        <dbReference type="Proteomes" id="UP000019591"/>
    </source>
</evidence>
<dbReference type="GO" id="GO:0051060">
    <property type="term" value="F:pullulanase activity"/>
    <property type="evidence" value="ECO:0007669"/>
    <property type="project" value="UniProtKB-EC"/>
</dbReference>
<dbReference type="GO" id="GO:0004556">
    <property type="term" value="F:alpha-amylase activity"/>
    <property type="evidence" value="ECO:0007669"/>
    <property type="project" value="UniProtKB-EC"/>
</dbReference>
<dbReference type="InterPro" id="IPR014756">
    <property type="entry name" value="Ig_E-set"/>
</dbReference>
<dbReference type="InterPro" id="IPR045857">
    <property type="entry name" value="O16G_dom_2"/>
</dbReference>
<proteinExistence type="inferred from homology"/>
<dbReference type="InterPro" id="IPR017853">
    <property type="entry name" value="GH"/>
</dbReference>
<dbReference type="Gene3D" id="3.20.20.80">
    <property type="entry name" value="Glycosidases"/>
    <property type="match status" value="1"/>
</dbReference>
<reference evidence="5 6" key="1">
    <citation type="journal article" date="2014" name="Genome Announc.">
        <title>Complete Genome Sequence of Amino Acid-Utilizing Eubacterium acidaminophilum al-2 (DSM 3953).</title>
        <authorList>
            <person name="Poehlein A."/>
            <person name="Andreesen J.R."/>
            <person name="Daniel R."/>
        </authorList>
    </citation>
    <scope>NUCLEOTIDE SEQUENCE [LARGE SCALE GENOMIC DNA]</scope>
    <source>
        <strain evidence="5 6">DSM 3953</strain>
    </source>
</reference>
<accession>W8TEI2</accession>
<dbReference type="SMART" id="SM00642">
    <property type="entry name" value="Aamy"/>
    <property type="match status" value="1"/>
</dbReference>
<organism evidence="5 6">
    <name type="scientific">Peptoclostridium acidaminophilum DSM 3953</name>
    <dbReference type="NCBI Taxonomy" id="1286171"/>
    <lineage>
        <taxon>Bacteria</taxon>
        <taxon>Bacillati</taxon>
        <taxon>Bacillota</taxon>
        <taxon>Clostridia</taxon>
        <taxon>Peptostreptococcales</taxon>
        <taxon>Peptoclostridiaceae</taxon>
        <taxon>Peptoclostridium</taxon>
    </lineage>
</organism>
<evidence type="ECO:0000256" key="2">
    <source>
        <dbReference type="ARBA" id="ARBA00022801"/>
    </source>
</evidence>
<dbReference type="EC" id="3.2.1.41" evidence="5"/>
<dbReference type="HOGENOM" id="CLU_006462_6_4_9"/>
<dbReference type="PANTHER" id="PTHR10357:SF210">
    <property type="entry name" value="MALTODEXTRIN GLUCOSIDASE"/>
    <property type="match status" value="1"/>
</dbReference>
<dbReference type="RefSeq" id="WP_025435234.1">
    <property type="nucleotide sequence ID" value="NZ_CP007452.1"/>
</dbReference>
<dbReference type="Pfam" id="PF00128">
    <property type="entry name" value="Alpha-amylase"/>
    <property type="match status" value="1"/>
</dbReference>
<dbReference type="CDD" id="cd11338">
    <property type="entry name" value="AmyAc_CMD"/>
    <property type="match status" value="1"/>
</dbReference>
<feature type="domain" description="Glycosyl hydrolase family 13 catalytic" evidence="4">
    <location>
        <begin position="144"/>
        <end position="557"/>
    </location>
</feature>
<dbReference type="InterPro" id="IPR013783">
    <property type="entry name" value="Ig-like_fold"/>
</dbReference>
<dbReference type="InterPro" id="IPR004185">
    <property type="entry name" value="Glyco_hydro_13_lg-like_dom"/>
</dbReference>
<dbReference type="OrthoDB" id="9805159at2"/>
<dbReference type="AlphaFoldDB" id="W8TEI2"/>
<evidence type="ECO:0000256" key="3">
    <source>
        <dbReference type="ARBA" id="ARBA00023295"/>
    </source>
</evidence>
<comment type="similarity">
    <text evidence="1">Belongs to the glycosyl hydrolase 13 family.</text>
</comment>
<keyword evidence="3 5" id="KW-0326">Glycosidase</keyword>